<keyword evidence="4 8" id="KW-0067">ATP-binding</keyword>
<evidence type="ECO:0000256" key="6">
    <source>
        <dbReference type="ARBA" id="ARBA00023146"/>
    </source>
</evidence>
<dbReference type="InterPro" id="IPR002306">
    <property type="entry name" value="Trp-tRNA-ligase"/>
</dbReference>
<dbReference type="GO" id="GO:0004830">
    <property type="term" value="F:tryptophan-tRNA ligase activity"/>
    <property type="evidence" value="ECO:0007669"/>
    <property type="project" value="UniProtKB-EC"/>
</dbReference>
<feature type="binding site" evidence="8">
    <location>
        <position position="195"/>
    </location>
    <ligand>
        <name>ATP</name>
        <dbReference type="ChEBI" id="CHEBI:30616"/>
    </ligand>
</feature>
<evidence type="ECO:0000256" key="5">
    <source>
        <dbReference type="ARBA" id="ARBA00022917"/>
    </source>
</evidence>
<dbReference type="PANTHER" id="PTHR43766:SF1">
    <property type="entry name" value="TRYPTOPHAN--TRNA LIGASE, MITOCHONDRIAL"/>
    <property type="match status" value="1"/>
</dbReference>
<dbReference type="EMBL" id="CP101808">
    <property type="protein sequence ID" value="UUD37240.1"/>
    <property type="molecule type" value="Genomic_DNA"/>
</dbReference>
<keyword evidence="5 8" id="KW-0648">Protein biosynthesis</keyword>
<feature type="binding site" evidence="8">
    <location>
        <begin position="156"/>
        <end position="158"/>
    </location>
    <ligand>
        <name>ATP</name>
        <dbReference type="ChEBI" id="CHEBI:30616"/>
    </ligand>
</feature>
<keyword evidence="2 8" id="KW-0436">Ligase</keyword>
<dbReference type="Proteomes" id="UP001059576">
    <property type="component" value="Chromosome"/>
</dbReference>
<dbReference type="PRINTS" id="PR01039">
    <property type="entry name" value="TRNASYNTHTRP"/>
</dbReference>
<dbReference type="RefSeq" id="WP_129721886.1">
    <property type="nucleotide sequence ID" value="NZ_CP101808.1"/>
</dbReference>
<evidence type="ECO:0000256" key="4">
    <source>
        <dbReference type="ARBA" id="ARBA00022840"/>
    </source>
</evidence>
<feature type="binding site" evidence="8">
    <location>
        <position position="144"/>
    </location>
    <ligand>
        <name>L-tryptophan</name>
        <dbReference type="ChEBI" id="CHEBI:57912"/>
    </ligand>
</feature>
<feature type="binding site" evidence="8">
    <location>
        <begin position="23"/>
        <end position="24"/>
    </location>
    <ligand>
        <name>ATP</name>
        <dbReference type="ChEBI" id="CHEBI:30616"/>
    </ligand>
</feature>
<evidence type="ECO:0000256" key="9">
    <source>
        <dbReference type="RuleBase" id="RU363036"/>
    </source>
</evidence>
<evidence type="ECO:0000313" key="11">
    <source>
        <dbReference type="Proteomes" id="UP001059576"/>
    </source>
</evidence>
<dbReference type="InterPro" id="IPR002305">
    <property type="entry name" value="aa-tRNA-synth_Ic"/>
</dbReference>
<evidence type="ECO:0000256" key="3">
    <source>
        <dbReference type="ARBA" id="ARBA00022741"/>
    </source>
</evidence>
<comment type="subcellular location">
    <subcellularLocation>
        <location evidence="8">Cytoplasm</location>
    </subcellularLocation>
</comment>
<dbReference type="NCBIfam" id="TIGR00233">
    <property type="entry name" value="trpS"/>
    <property type="match status" value="1"/>
</dbReference>
<keyword evidence="3 8" id="KW-0547">Nucleotide-binding</keyword>
<comment type="function">
    <text evidence="8">Catalyzes the attachment of tryptophan to tRNA(Trp).</text>
</comment>
<comment type="catalytic activity">
    <reaction evidence="7 8">
        <text>tRNA(Trp) + L-tryptophan + ATP = L-tryptophyl-tRNA(Trp) + AMP + diphosphate + H(+)</text>
        <dbReference type="Rhea" id="RHEA:24080"/>
        <dbReference type="Rhea" id="RHEA-COMP:9671"/>
        <dbReference type="Rhea" id="RHEA-COMP:9705"/>
        <dbReference type="ChEBI" id="CHEBI:15378"/>
        <dbReference type="ChEBI" id="CHEBI:30616"/>
        <dbReference type="ChEBI" id="CHEBI:33019"/>
        <dbReference type="ChEBI" id="CHEBI:57912"/>
        <dbReference type="ChEBI" id="CHEBI:78442"/>
        <dbReference type="ChEBI" id="CHEBI:78535"/>
        <dbReference type="ChEBI" id="CHEBI:456215"/>
        <dbReference type="EC" id="6.1.1.2"/>
    </reaction>
</comment>
<name>A0ABY5J5J8_9BACT</name>
<evidence type="ECO:0000313" key="10">
    <source>
        <dbReference type="EMBL" id="UUD37240.1"/>
    </source>
</evidence>
<accession>A0ABY5J5J8</accession>
<dbReference type="InterPro" id="IPR014729">
    <property type="entry name" value="Rossmann-like_a/b/a_fold"/>
</dbReference>
<feature type="binding site" evidence="8">
    <location>
        <begin position="204"/>
        <end position="208"/>
    </location>
    <ligand>
        <name>ATP</name>
        <dbReference type="ChEBI" id="CHEBI:30616"/>
    </ligand>
</feature>
<evidence type="ECO:0000256" key="1">
    <source>
        <dbReference type="ARBA" id="ARBA00005594"/>
    </source>
</evidence>
<gene>
    <name evidence="8 10" type="primary">trpS</name>
    <name evidence="10" type="ORF">NPA09_01560</name>
</gene>
<dbReference type="InterPro" id="IPR024109">
    <property type="entry name" value="Trp-tRNA-ligase_bac-type"/>
</dbReference>
<evidence type="ECO:0000256" key="7">
    <source>
        <dbReference type="ARBA" id="ARBA00049929"/>
    </source>
</evidence>
<dbReference type="InterPro" id="IPR050203">
    <property type="entry name" value="Trp-tRNA_synthetase"/>
</dbReference>
<evidence type="ECO:0000256" key="2">
    <source>
        <dbReference type="ARBA" id="ARBA00022598"/>
    </source>
</evidence>
<keyword evidence="8" id="KW-0963">Cytoplasm</keyword>
<sequence length="335" mass="37754">MINNDKKKKLVSGITATGKLTLGNYLGAIKQFIKLQDEYDSYFFVADLHALTGDISKLDLKQNRKDIFALYLACGLDPEKCCIFFQSDVLEHTYLNWILTNNSTMGELSRMTQFKDKSSRIKTANNTETIPTGLFMYPILMAADIILYEPDVVPVGIDQTQHVELTRTIINRINNKYNLNINEPVARIPEIGAKIMSLVDPSKKMSKSDPNPKASIYLLDNPKEAYNKILKAVTDSENKVYLDDNKPGIKNLLTIYSALNDIDIKEAAEKFKNANYLEFKEAVAENVKTFLEKIQEKFKGFYSKIDFYAKAGAQKASAVAGRTMKKITKKIGLGD</sequence>
<dbReference type="Gene3D" id="1.10.240.10">
    <property type="entry name" value="Tyrosyl-Transfer RNA Synthetase"/>
    <property type="match status" value="1"/>
</dbReference>
<dbReference type="HAMAP" id="MF_00140_B">
    <property type="entry name" value="Trp_tRNA_synth_B"/>
    <property type="match status" value="1"/>
</dbReference>
<evidence type="ECO:0000256" key="8">
    <source>
        <dbReference type="HAMAP-Rule" id="MF_00140"/>
    </source>
</evidence>
<keyword evidence="11" id="KW-1185">Reference proteome</keyword>
<comment type="similarity">
    <text evidence="1 8 9">Belongs to the class-I aminoacyl-tRNA synthetase family.</text>
</comment>
<comment type="subunit">
    <text evidence="8">Homodimer.</text>
</comment>
<proteinExistence type="inferred from homology"/>
<dbReference type="Gene3D" id="3.40.50.620">
    <property type="entry name" value="HUPs"/>
    <property type="match status" value="1"/>
</dbReference>
<keyword evidence="6 8" id="KW-0030">Aminoacyl-tRNA synthetase</keyword>
<feature type="short sequence motif" description="'HIGH' region" evidence="8">
    <location>
        <begin position="16"/>
        <end position="24"/>
    </location>
</feature>
<dbReference type="SUPFAM" id="SSF52374">
    <property type="entry name" value="Nucleotidylyl transferase"/>
    <property type="match status" value="1"/>
</dbReference>
<dbReference type="CDD" id="cd00806">
    <property type="entry name" value="TrpRS_core"/>
    <property type="match status" value="1"/>
</dbReference>
<reference evidence="10" key="1">
    <citation type="submission" date="2022-07" db="EMBL/GenBank/DDBJ databases">
        <title>Complete genome of Mycoplasma equigenitalium type strain T37.</title>
        <authorList>
            <person name="Spergser J."/>
        </authorList>
    </citation>
    <scope>NUCLEOTIDE SEQUENCE</scope>
    <source>
        <strain evidence="10">T37</strain>
    </source>
</reference>
<dbReference type="PANTHER" id="PTHR43766">
    <property type="entry name" value="TRYPTOPHAN--TRNA LIGASE, MITOCHONDRIAL"/>
    <property type="match status" value="1"/>
</dbReference>
<feature type="short sequence motif" description="'KMSKS' region" evidence="8">
    <location>
        <begin position="204"/>
        <end position="208"/>
    </location>
</feature>
<protein>
    <recommendedName>
        <fullName evidence="8">Tryptophan--tRNA ligase</fullName>
        <ecNumber evidence="8">6.1.1.2</ecNumber>
    </recommendedName>
    <alternativeName>
        <fullName evidence="8">Tryptophanyl-tRNA synthetase</fullName>
        <shortName evidence="8">TrpRS</shortName>
    </alternativeName>
</protein>
<dbReference type="EC" id="6.1.1.2" evidence="8"/>
<dbReference type="Pfam" id="PF00579">
    <property type="entry name" value="tRNA-synt_1b"/>
    <property type="match status" value="1"/>
</dbReference>
<feature type="binding site" evidence="8">
    <location>
        <begin position="15"/>
        <end position="17"/>
    </location>
    <ligand>
        <name>ATP</name>
        <dbReference type="ChEBI" id="CHEBI:30616"/>
    </ligand>
</feature>
<organism evidence="10 11">
    <name type="scientific">Mycoplasmopsis equigenitalium</name>
    <dbReference type="NCBI Taxonomy" id="114883"/>
    <lineage>
        <taxon>Bacteria</taxon>
        <taxon>Bacillati</taxon>
        <taxon>Mycoplasmatota</taxon>
        <taxon>Mycoplasmoidales</taxon>
        <taxon>Metamycoplasmataceae</taxon>
        <taxon>Mycoplasmopsis</taxon>
    </lineage>
</organism>